<keyword evidence="2 4" id="KW-0238">DNA-binding</keyword>
<feature type="domain" description="HTH tetR-type" evidence="6">
    <location>
        <begin position="25"/>
        <end position="85"/>
    </location>
</feature>
<dbReference type="Pfam" id="PF00440">
    <property type="entry name" value="TetR_N"/>
    <property type="match status" value="1"/>
</dbReference>
<organism evidence="7 8">
    <name type="scientific">Arthrobacter ginkgonis</name>
    <dbReference type="NCBI Taxonomy" id="1630594"/>
    <lineage>
        <taxon>Bacteria</taxon>
        <taxon>Bacillati</taxon>
        <taxon>Actinomycetota</taxon>
        <taxon>Actinomycetes</taxon>
        <taxon>Micrococcales</taxon>
        <taxon>Micrococcaceae</taxon>
        <taxon>Arthrobacter</taxon>
    </lineage>
</organism>
<dbReference type="SUPFAM" id="SSF48498">
    <property type="entry name" value="Tetracyclin repressor-like, C-terminal domain"/>
    <property type="match status" value="1"/>
</dbReference>
<dbReference type="PANTHER" id="PTHR30055">
    <property type="entry name" value="HTH-TYPE TRANSCRIPTIONAL REGULATOR RUTR"/>
    <property type="match status" value="1"/>
</dbReference>
<dbReference type="EMBL" id="BAABEO010000009">
    <property type="protein sequence ID" value="GAA3677303.1"/>
    <property type="molecule type" value="Genomic_DNA"/>
</dbReference>
<dbReference type="InterPro" id="IPR001647">
    <property type="entry name" value="HTH_TetR"/>
</dbReference>
<dbReference type="InterPro" id="IPR009057">
    <property type="entry name" value="Homeodomain-like_sf"/>
</dbReference>
<keyword evidence="1" id="KW-0805">Transcription regulation</keyword>
<dbReference type="RefSeq" id="WP_345149635.1">
    <property type="nucleotide sequence ID" value="NZ_BAABEO010000009.1"/>
</dbReference>
<evidence type="ECO:0000256" key="2">
    <source>
        <dbReference type="ARBA" id="ARBA00023125"/>
    </source>
</evidence>
<dbReference type="PROSITE" id="PS50977">
    <property type="entry name" value="HTH_TETR_2"/>
    <property type="match status" value="1"/>
</dbReference>
<evidence type="ECO:0000256" key="5">
    <source>
        <dbReference type="SAM" id="MobiDB-lite"/>
    </source>
</evidence>
<dbReference type="InterPro" id="IPR050109">
    <property type="entry name" value="HTH-type_TetR-like_transc_reg"/>
</dbReference>
<dbReference type="SUPFAM" id="SSF46689">
    <property type="entry name" value="Homeodomain-like"/>
    <property type="match status" value="1"/>
</dbReference>
<evidence type="ECO:0000313" key="7">
    <source>
        <dbReference type="EMBL" id="GAA3677303.1"/>
    </source>
</evidence>
<feature type="DNA-binding region" description="H-T-H motif" evidence="4">
    <location>
        <begin position="48"/>
        <end position="67"/>
    </location>
</feature>
<dbReference type="Gene3D" id="1.10.357.10">
    <property type="entry name" value="Tetracycline Repressor, domain 2"/>
    <property type="match status" value="1"/>
</dbReference>
<gene>
    <name evidence="7" type="ORF">GCM10023081_14500</name>
</gene>
<dbReference type="InterPro" id="IPR036271">
    <property type="entry name" value="Tet_transcr_reg_TetR-rel_C_sf"/>
</dbReference>
<reference evidence="8" key="1">
    <citation type="journal article" date="2019" name="Int. J. Syst. Evol. Microbiol.">
        <title>The Global Catalogue of Microorganisms (GCM) 10K type strain sequencing project: providing services to taxonomists for standard genome sequencing and annotation.</title>
        <authorList>
            <consortium name="The Broad Institute Genomics Platform"/>
            <consortium name="The Broad Institute Genome Sequencing Center for Infectious Disease"/>
            <person name="Wu L."/>
            <person name="Ma J."/>
        </authorList>
    </citation>
    <scope>NUCLEOTIDE SEQUENCE [LARGE SCALE GENOMIC DNA]</scope>
    <source>
        <strain evidence="8">JCM 30742</strain>
    </source>
</reference>
<dbReference type="Proteomes" id="UP001500752">
    <property type="component" value="Unassembled WGS sequence"/>
</dbReference>
<dbReference type="PANTHER" id="PTHR30055:SF234">
    <property type="entry name" value="HTH-TYPE TRANSCRIPTIONAL REGULATOR BETI"/>
    <property type="match status" value="1"/>
</dbReference>
<evidence type="ECO:0000259" key="6">
    <source>
        <dbReference type="PROSITE" id="PS50977"/>
    </source>
</evidence>
<evidence type="ECO:0000256" key="4">
    <source>
        <dbReference type="PROSITE-ProRule" id="PRU00335"/>
    </source>
</evidence>
<evidence type="ECO:0000256" key="1">
    <source>
        <dbReference type="ARBA" id="ARBA00023015"/>
    </source>
</evidence>
<evidence type="ECO:0000313" key="8">
    <source>
        <dbReference type="Proteomes" id="UP001500752"/>
    </source>
</evidence>
<feature type="region of interest" description="Disordered" evidence="5">
    <location>
        <begin position="1"/>
        <end position="26"/>
    </location>
</feature>
<feature type="compositionally biased region" description="Low complexity" evidence="5">
    <location>
        <begin position="1"/>
        <end position="21"/>
    </location>
</feature>
<keyword evidence="3" id="KW-0804">Transcription</keyword>
<proteinExistence type="predicted"/>
<name>A0ABP7C4R4_9MICC</name>
<accession>A0ABP7C4R4</accession>
<evidence type="ECO:0000256" key="3">
    <source>
        <dbReference type="ARBA" id="ARBA00023163"/>
    </source>
</evidence>
<protein>
    <submittedName>
        <fullName evidence="7">TetR/AcrR family transcriptional regulator</fullName>
    </submittedName>
</protein>
<comment type="caution">
    <text evidence="7">The sequence shown here is derived from an EMBL/GenBank/DDBJ whole genome shotgun (WGS) entry which is preliminary data.</text>
</comment>
<sequence>MTVSSGKSGPGSSSTKSPPRTSKADARRRELIAAASRVLLRGGAGTASVRAVADEAQVSVGSVLYYFDSFDELLRQTMENVLEEFYGRRLKVIAAPGSPAHRLARMIELGVPDEISEDLGLLYGSLSFARTNPQLQPMHRSIVERQVDLYRTLIEVGAESGDFDPQSPAEAIARNLVALEDAYDLYALVGIALDGEQRRAQVRSYAELALGCRLPAN</sequence>
<keyword evidence="8" id="KW-1185">Reference proteome</keyword>